<dbReference type="Gene3D" id="2.60.120.10">
    <property type="entry name" value="Jelly Rolls"/>
    <property type="match status" value="1"/>
</dbReference>
<dbReference type="PROSITE" id="PS50042">
    <property type="entry name" value="CNMP_BINDING_3"/>
    <property type="match status" value="1"/>
</dbReference>
<keyword evidence="4" id="KW-0238">DNA-binding</keyword>
<evidence type="ECO:0000259" key="8">
    <source>
        <dbReference type="PROSITE" id="PS50110"/>
    </source>
</evidence>
<dbReference type="InterPro" id="IPR018490">
    <property type="entry name" value="cNMP-bd_dom_sf"/>
</dbReference>
<sequence length="345" mass="38998">MSKIVVIEDNNDIRDSIVEILELANYEVILAKNGIEGVEIVMAELPDLILCDIMMPDLDGYGVLYLLAKNDKTSLIPFIFITAKSERTDLRKGMEMGADDYLVKPFGRLELLNAVEIRLNKKHKEQHLHLQSLEQAPFSISKNGGLAELSKLISKSQSRIFKKNQVVHYEGDSPLGIYLVLSGKIKTTKMTEDGRELITAIYRPDDFLGANSVLSNQLYNDTATALEESHLCFFSKQQFDELLRLYPDVSKKFLNILSNEILTKDSSLLQLAYQSVRKRIAEAILDLFKHDTTIRISRDDLAALTATATETVSRTLTEFKNEGLIEKKGSILKIINIEKITKMRN</sequence>
<feature type="modified residue" description="4-aspartylphosphate" evidence="6">
    <location>
        <position position="52"/>
    </location>
</feature>
<keyword evidence="3" id="KW-0805">Transcription regulation</keyword>
<gene>
    <name evidence="10" type="ORF">H8R26_06540</name>
</gene>
<dbReference type="InterPro" id="IPR039420">
    <property type="entry name" value="WalR-like"/>
</dbReference>
<dbReference type="SUPFAM" id="SSF46785">
    <property type="entry name" value="Winged helix' DNA-binding domain"/>
    <property type="match status" value="1"/>
</dbReference>
<dbReference type="PROSITE" id="PS50110">
    <property type="entry name" value="RESPONSE_REGULATORY"/>
    <property type="match status" value="1"/>
</dbReference>
<evidence type="ECO:0000259" key="9">
    <source>
        <dbReference type="PROSITE" id="PS51063"/>
    </source>
</evidence>
<keyword evidence="11" id="KW-1185">Reference proteome</keyword>
<evidence type="ECO:0000256" key="4">
    <source>
        <dbReference type="ARBA" id="ARBA00023125"/>
    </source>
</evidence>
<dbReference type="Pfam" id="PF00072">
    <property type="entry name" value="Response_reg"/>
    <property type="match status" value="1"/>
</dbReference>
<evidence type="ECO:0000256" key="1">
    <source>
        <dbReference type="ARBA" id="ARBA00022553"/>
    </source>
</evidence>
<accession>A0ABR7JF49</accession>
<evidence type="ECO:0000313" key="11">
    <source>
        <dbReference type="Proteomes" id="UP000621670"/>
    </source>
</evidence>
<reference evidence="10 11" key="1">
    <citation type="submission" date="2020-08" db="EMBL/GenBank/DDBJ databases">
        <title>Description of novel Flavobacterium F-400 isolate.</title>
        <authorList>
            <person name="Saticioglu I."/>
            <person name="Duman M."/>
            <person name="Altun S."/>
        </authorList>
    </citation>
    <scope>NUCLEOTIDE SEQUENCE [LARGE SCALE GENOMIC DNA]</scope>
    <source>
        <strain evidence="10 11">F-400</strain>
    </source>
</reference>
<dbReference type="CDD" id="cd17574">
    <property type="entry name" value="REC_OmpR"/>
    <property type="match status" value="1"/>
</dbReference>
<protein>
    <submittedName>
        <fullName evidence="10">Response regulator</fullName>
    </submittedName>
</protein>
<evidence type="ECO:0000259" key="7">
    <source>
        <dbReference type="PROSITE" id="PS50042"/>
    </source>
</evidence>
<dbReference type="InterPro" id="IPR011006">
    <property type="entry name" value="CheY-like_superfamily"/>
</dbReference>
<proteinExistence type="predicted"/>
<dbReference type="Pfam" id="PF00027">
    <property type="entry name" value="cNMP_binding"/>
    <property type="match status" value="1"/>
</dbReference>
<dbReference type="PANTHER" id="PTHR48111:SF1">
    <property type="entry name" value="TWO-COMPONENT RESPONSE REGULATOR ORR33"/>
    <property type="match status" value="1"/>
</dbReference>
<dbReference type="Pfam" id="PF13545">
    <property type="entry name" value="HTH_Crp_2"/>
    <property type="match status" value="1"/>
</dbReference>
<dbReference type="PROSITE" id="PS51063">
    <property type="entry name" value="HTH_CRP_2"/>
    <property type="match status" value="1"/>
</dbReference>
<dbReference type="SMART" id="SM00100">
    <property type="entry name" value="cNMP"/>
    <property type="match status" value="1"/>
</dbReference>
<dbReference type="InterPro" id="IPR014710">
    <property type="entry name" value="RmlC-like_jellyroll"/>
</dbReference>
<dbReference type="InterPro" id="IPR012318">
    <property type="entry name" value="HTH_CRP"/>
</dbReference>
<dbReference type="PRINTS" id="PR00034">
    <property type="entry name" value="HTHCRP"/>
</dbReference>
<dbReference type="Gene3D" id="3.40.50.2300">
    <property type="match status" value="1"/>
</dbReference>
<dbReference type="SUPFAM" id="SSF52172">
    <property type="entry name" value="CheY-like"/>
    <property type="match status" value="1"/>
</dbReference>
<dbReference type="InterPro" id="IPR036388">
    <property type="entry name" value="WH-like_DNA-bd_sf"/>
</dbReference>
<dbReference type="InterPro" id="IPR001789">
    <property type="entry name" value="Sig_transdc_resp-reg_receiver"/>
</dbReference>
<dbReference type="CDD" id="cd00038">
    <property type="entry name" value="CAP_ED"/>
    <property type="match status" value="1"/>
</dbReference>
<organism evidence="10 11">
    <name type="scientific">Flavobacterium turcicum</name>
    <dbReference type="NCBI Taxonomy" id="2764718"/>
    <lineage>
        <taxon>Bacteria</taxon>
        <taxon>Pseudomonadati</taxon>
        <taxon>Bacteroidota</taxon>
        <taxon>Flavobacteriia</taxon>
        <taxon>Flavobacteriales</taxon>
        <taxon>Flavobacteriaceae</taxon>
        <taxon>Flavobacterium</taxon>
    </lineage>
</organism>
<dbReference type="Proteomes" id="UP000621670">
    <property type="component" value="Unassembled WGS sequence"/>
</dbReference>
<dbReference type="RefSeq" id="WP_166134509.1">
    <property type="nucleotide sequence ID" value="NZ_JAAOBY010000002.1"/>
</dbReference>
<evidence type="ECO:0000256" key="2">
    <source>
        <dbReference type="ARBA" id="ARBA00023012"/>
    </source>
</evidence>
<evidence type="ECO:0000256" key="5">
    <source>
        <dbReference type="ARBA" id="ARBA00023163"/>
    </source>
</evidence>
<dbReference type="PANTHER" id="PTHR48111">
    <property type="entry name" value="REGULATOR OF RPOS"/>
    <property type="match status" value="1"/>
</dbReference>
<dbReference type="SMART" id="SM00419">
    <property type="entry name" value="HTH_CRP"/>
    <property type="match status" value="1"/>
</dbReference>
<feature type="domain" description="Cyclic nucleotide-binding" evidence="7">
    <location>
        <begin position="140"/>
        <end position="260"/>
    </location>
</feature>
<dbReference type="SUPFAM" id="SSF51206">
    <property type="entry name" value="cAMP-binding domain-like"/>
    <property type="match status" value="1"/>
</dbReference>
<name>A0ABR7JF49_9FLAO</name>
<keyword evidence="1 6" id="KW-0597">Phosphoprotein</keyword>
<dbReference type="SMART" id="SM00448">
    <property type="entry name" value="REC"/>
    <property type="match status" value="1"/>
</dbReference>
<dbReference type="InterPro" id="IPR036390">
    <property type="entry name" value="WH_DNA-bd_sf"/>
</dbReference>
<feature type="domain" description="Response regulatory" evidence="8">
    <location>
        <begin position="3"/>
        <end position="119"/>
    </location>
</feature>
<evidence type="ECO:0000313" key="10">
    <source>
        <dbReference type="EMBL" id="MBC5863077.1"/>
    </source>
</evidence>
<dbReference type="EMBL" id="JACRUM010000002">
    <property type="protein sequence ID" value="MBC5863077.1"/>
    <property type="molecule type" value="Genomic_DNA"/>
</dbReference>
<keyword evidence="2" id="KW-0902">Two-component regulatory system</keyword>
<evidence type="ECO:0000256" key="3">
    <source>
        <dbReference type="ARBA" id="ARBA00023015"/>
    </source>
</evidence>
<comment type="caution">
    <text evidence="10">The sequence shown here is derived from an EMBL/GenBank/DDBJ whole genome shotgun (WGS) entry which is preliminary data.</text>
</comment>
<keyword evidence="5" id="KW-0804">Transcription</keyword>
<dbReference type="Gene3D" id="1.10.10.10">
    <property type="entry name" value="Winged helix-like DNA-binding domain superfamily/Winged helix DNA-binding domain"/>
    <property type="match status" value="1"/>
</dbReference>
<dbReference type="InterPro" id="IPR000595">
    <property type="entry name" value="cNMP-bd_dom"/>
</dbReference>
<feature type="domain" description="HTH crp-type" evidence="9">
    <location>
        <begin position="274"/>
        <end position="338"/>
    </location>
</feature>
<evidence type="ECO:0000256" key="6">
    <source>
        <dbReference type="PROSITE-ProRule" id="PRU00169"/>
    </source>
</evidence>